<proteinExistence type="predicted"/>
<sequence length="158" mass="16427">MFRTLVIALFAVSAAPAFAGPGADLGEEAAALRDEAQSRADALAAAPAAPAGPADDAFVVRVEEFAAAAAILSRRIEDADGPQDLRCIFRGMSADAGARLDDFAEAETQADTARVYLEYVYLFNQAAEIAPEADADLPRVEPDPGFACPASRDPLGEG</sequence>
<dbReference type="RefSeq" id="WP_343164251.1">
    <property type="nucleotide sequence ID" value="NZ_JBHRSV010000019.1"/>
</dbReference>
<feature type="region of interest" description="Disordered" evidence="1">
    <location>
        <begin position="138"/>
        <end position="158"/>
    </location>
</feature>
<reference evidence="4" key="1">
    <citation type="journal article" date="2019" name="Int. J. Syst. Evol. Microbiol.">
        <title>The Global Catalogue of Microorganisms (GCM) 10K type strain sequencing project: providing services to taxonomists for standard genome sequencing and annotation.</title>
        <authorList>
            <consortium name="The Broad Institute Genomics Platform"/>
            <consortium name="The Broad Institute Genome Sequencing Center for Infectious Disease"/>
            <person name="Wu L."/>
            <person name="Ma J."/>
        </authorList>
    </citation>
    <scope>NUCLEOTIDE SEQUENCE [LARGE SCALE GENOMIC DNA]</scope>
    <source>
        <strain evidence="4">KCTC 52487</strain>
    </source>
</reference>
<dbReference type="Proteomes" id="UP001595379">
    <property type="component" value="Unassembled WGS sequence"/>
</dbReference>
<keyword evidence="2" id="KW-0732">Signal</keyword>
<evidence type="ECO:0000256" key="2">
    <source>
        <dbReference type="SAM" id="SignalP"/>
    </source>
</evidence>
<organism evidence="3 4">
    <name type="scientific">Hyphobacterium vulgare</name>
    <dbReference type="NCBI Taxonomy" id="1736751"/>
    <lineage>
        <taxon>Bacteria</taxon>
        <taxon>Pseudomonadati</taxon>
        <taxon>Pseudomonadota</taxon>
        <taxon>Alphaproteobacteria</taxon>
        <taxon>Maricaulales</taxon>
        <taxon>Maricaulaceae</taxon>
        <taxon>Hyphobacterium</taxon>
    </lineage>
</organism>
<comment type="caution">
    <text evidence="3">The sequence shown here is derived from an EMBL/GenBank/DDBJ whole genome shotgun (WGS) entry which is preliminary data.</text>
</comment>
<gene>
    <name evidence="3" type="ORF">ACFOOR_10120</name>
</gene>
<evidence type="ECO:0000313" key="3">
    <source>
        <dbReference type="EMBL" id="MFC2926459.1"/>
    </source>
</evidence>
<evidence type="ECO:0000256" key="1">
    <source>
        <dbReference type="SAM" id="MobiDB-lite"/>
    </source>
</evidence>
<name>A0ABV6ZYE1_9PROT</name>
<accession>A0ABV6ZYE1</accession>
<feature type="signal peptide" evidence="2">
    <location>
        <begin position="1"/>
        <end position="19"/>
    </location>
</feature>
<evidence type="ECO:0000313" key="4">
    <source>
        <dbReference type="Proteomes" id="UP001595379"/>
    </source>
</evidence>
<dbReference type="EMBL" id="JBHRSV010000019">
    <property type="protein sequence ID" value="MFC2926459.1"/>
    <property type="molecule type" value="Genomic_DNA"/>
</dbReference>
<keyword evidence="4" id="KW-1185">Reference proteome</keyword>
<feature type="chain" id="PRO_5045612623" evidence="2">
    <location>
        <begin position="20"/>
        <end position="158"/>
    </location>
</feature>
<protein>
    <submittedName>
        <fullName evidence="3">Uncharacterized protein</fullName>
    </submittedName>
</protein>